<protein>
    <recommendedName>
        <fullName evidence="3">poly(ADP-ribose) glycohydrolase</fullName>
        <ecNumber evidence="3">3.2.1.143</ecNumber>
    </recommendedName>
</protein>
<evidence type="ECO:0000256" key="3">
    <source>
        <dbReference type="ARBA" id="ARBA00012255"/>
    </source>
</evidence>
<feature type="domain" description="PARG helical" evidence="16">
    <location>
        <begin position="1196"/>
        <end position="1251"/>
    </location>
</feature>
<evidence type="ECO:0000256" key="8">
    <source>
        <dbReference type="ARBA" id="ARBA00023288"/>
    </source>
</evidence>
<comment type="similarity">
    <text evidence="1">Belongs to the small GTPase superfamily. Rab family.</text>
</comment>
<dbReference type="EC" id="3.2.1.143" evidence="3"/>
<reference evidence="17" key="1">
    <citation type="submission" date="2021-07" db="EMBL/GenBank/DDBJ databases">
        <title>Draft genome of Mortierella alpina, strain LL118, isolated from an aspen leaf litter sample.</title>
        <authorList>
            <person name="Yang S."/>
            <person name="Vinatzer B.A."/>
        </authorList>
    </citation>
    <scope>NUCLEOTIDE SEQUENCE</scope>
    <source>
        <strain evidence="17">LL118</strain>
    </source>
</reference>
<dbReference type="PANTHER" id="PTHR12837">
    <property type="entry name" value="POLY ADP-RIBOSE GLYCOHYDROLASE"/>
    <property type="match status" value="1"/>
</dbReference>
<feature type="domain" description="PARG helical" evidence="16">
    <location>
        <begin position="985"/>
        <end position="1052"/>
    </location>
</feature>
<dbReference type="InterPro" id="IPR001806">
    <property type="entry name" value="Small_GTPase"/>
</dbReference>
<evidence type="ECO:0000256" key="12">
    <source>
        <dbReference type="PIRSR" id="PIRSR607724-2"/>
    </source>
</evidence>
<feature type="active site" evidence="11">
    <location>
        <position position="1313"/>
    </location>
</feature>
<dbReference type="Gene3D" id="1.20.1280.50">
    <property type="match status" value="1"/>
</dbReference>
<dbReference type="Proteomes" id="UP000717515">
    <property type="component" value="Unassembled WGS sequence"/>
</dbReference>
<evidence type="ECO:0000313" key="18">
    <source>
        <dbReference type="Proteomes" id="UP000717515"/>
    </source>
</evidence>
<dbReference type="GO" id="GO:0006282">
    <property type="term" value="P:regulation of DNA repair"/>
    <property type="evidence" value="ECO:0007669"/>
    <property type="project" value="InterPro"/>
</dbReference>
<dbReference type="NCBIfam" id="TIGR00231">
    <property type="entry name" value="small_GTP"/>
    <property type="match status" value="1"/>
</dbReference>
<dbReference type="GO" id="GO:0016197">
    <property type="term" value="P:endosomal transport"/>
    <property type="evidence" value="ECO:0007669"/>
    <property type="project" value="UniProtKB-ARBA"/>
</dbReference>
<dbReference type="Pfam" id="PF00071">
    <property type="entry name" value="Ras"/>
    <property type="match status" value="1"/>
</dbReference>
<proteinExistence type="inferred from homology"/>
<dbReference type="GO" id="GO:0004649">
    <property type="term" value="F:poly(ADP-ribose) glycohydrolase activity"/>
    <property type="evidence" value="ECO:0007669"/>
    <property type="project" value="UniProtKB-EC"/>
</dbReference>
<evidence type="ECO:0000256" key="13">
    <source>
        <dbReference type="SAM" id="MobiDB-lite"/>
    </source>
</evidence>
<feature type="binding site" evidence="12">
    <location>
        <position position="1312"/>
    </location>
    <ligand>
        <name>substrate</name>
    </ligand>
</feature>
<dbReference type="InterPro" id="IPR048362">
    <property type="entry name" value="PARG_helical"/>
</dbReference>
<dbReference type="Pfam" id="PF05028">
    <property type="entry name" value="PARG_cat_C"/>
    <property type="match status" value="1"/>
</dbReference>
<evidence type="ECO:0000256" key="4">
    <source>
        <dbReference type="ARBA" id="ARBA00022741"/>
    </source>
</evidence>
<evidence type="ECO:0000256" key="5">
    <source>
        <dbReference type="ARBA" id="ARBA00022801"/>
    </source>
</evidence>
<feature type="compositionally biased region" description="Acidic residues" evidence="13">
    <location>
        <begin position="1079"/>
        <end position="1089"/>
    </location>
</feature>
<dbReference type="SMART" id="SM00176">
    <property type="entry name" value="RAN"/>
    <property type="match status" value="1"/>
</dbReference>
<feature type="compositionally biased region" description="Low complexity" evidence="13">
    <location>
        <begin position="950"/>
        <end position="964"/>
    </location>
</feature>
<evidence type="ECO:0000256" key="7">
    <source>
        <dbReference type="ARBA" id="ARBA00023136"/>
    </source>
</evidence>
<feature type="active site" evidence="11">
    <location>
        <position position="1314"/>
    </location>
</feature>
<dbReference type="EMBL" id="JAIFTL010000008">
    <property type="protein sequence ID" value="KAG9327138.1"/>
    <property type="molecule type" value="Genomic_DNA"/>
</dbReference>
<feature type="binding site" evidence="12">
    <location>
        <position position="1353"/>
    </location>
    <ligand>
        <name>substrate</name>
    </ligand>
</feature>
<evidence type="ECO:0000256" key="9">
    <source>
        <dbReference type="ARBA" id="ARBA00023289"/>
    </source>
</evidence>
<feature type="region of interest" description="Disordered" evidence="13">
    <location>
        <begin position="908"/>
        <end position="978"/>
    </location>
</feature>
<dbReference type="InterPro" id="IPR027417">
    <property type="entry name" value="P-loop_NTPase"/>
</dbReference>
<feature type="domain" description="PARG catalytic Macro" evidence="14">
    <location>
        <begin position="1266"/>
        <end position="1501"/>
    </location>
</feature>
<dbReference type="GO" id="GO:0003924">
    <property type="term" value="F:GTPase activity"/>
    <property type="evidence" value="ECO:0007669"/>
    <property type="project" value="InterPro"/>
</dbReference>
<comment type="caution">
    <text evidence="17">The sequence shown here is derived from an EMBL/GenBank/DDBJ whole genome shotgun (WGS) entry which is preliminary data.</text>
</comment>
<dbReference type="InterPro" id="IPR001810">
    <property type="entry name" value="F-box_dom"/>
</dbReference>
<dbReference type="CDD" id="cd09917">
    <property type="entry name" value="F-box_SF"/>
    <property type="match status" value="1"/>
</dbReference>
<dbReference type="GO" id="GO:1990966">
    <property type="term" value="P:ATP generation from poly-ADP-D-ribose"/>
    <property type="evidence" value="ECO:0007669"/>
    <property type="project" value="TreeGrafter"/>
</dbReference>
<dbReference type="InterPro" id="IPR036047">
    <property type="entry name" value="F-box-like_dom_sf"/>
</dbReference>
<dbReference type="PROSITE" id="PS51421">
    <property type="entry name" value="RAS"/>
    <property type="match status" value="1"/>
</dbReference>
<dbReference type="PROSITE" id="PS51419">
    <property type="entry name" value="RAB"/>
    <property type="match status" value="1"/>
</dbReference>
<dbReference type="GO" id="GO:0000139">
    <property type="term" value="C:Golgi membrane"/>
    <property type="evidence" value="ECO:0007669"/>
    <property type="project" value="UniProtKB-SubCell"/>
</dbReference>
<dbReference type="Gene3D" id="3.40.50.300">
    <property type="entry name" value="P-loop containing nucleotide triphosphate hydrolases"/>
    <property type="match status" value="1"/>
</dbReference>
<feature type="active site" evidence="11">
    <location>
        <position position="1295"/>
    </location>
</feature>
<evidence type="ECO:0000259" key="16">
    <source>
        <dbReference type="Pfam" id="PF20811"/>
    </source>
</evidence>
<feature type="compositionally biased region" description="Polar residues" evidence="13">
    <location>
        <begin position="1067"/>
        <end position="1076"/>
    </location>
</feature>
<feature type="binding site" evidence="12">
    <location>
        <position position="1298"/>
    </location>
    <ligand>
        <name>substrate</name>
    </ligand>
</feature>
<dbReference type="PRINTS" id="PR00449">
    <property type="entry name" value="RASTRNSFRMNG"/>
</dbReference>
<gene>
    <name evidence="17" type="ORF">KVV02_000854</name>
</gene>
<dbReference type="SMART" id="SM00175">
    <property type="entry name" value="RAB"/>
    <property type="match status" value="1"/>
</dbReference>
<evidence type="ECO:0000259" key="14">
    <source>
        <dbReference type="Pfam" id="PF05028"/>
    </source>
</evidence>
<keyword evidence="4" id="KW-0547">Nucleotide-binding</keyword>
<dbReference type="InterPro" id="IPR005225">
    <property type="entry name" value="Small_GTP-bd"/>
</dbReference>
<feature type="compositionally biased region" description="Basic residues" evidence="13">
    <location>
        <begin position="1096"/>
        <end position="1107"/>
    </location>
</feature>
<name>A0A9P8I8P4_MORAP</name>
<dbReference type="SMART" id="SM00173">
    <property type="entry name" value="RAS"/>
    <property type="match status" value="1"/>
</dbReference>
<dbReference type="GO" id="GO:0005525">
    <property type="term" value="F:GTP binding"/>
    <property type="evidence" value="ECO:0007669"/>
    <property type="project" value="UniProtKB-KW"/>
</dbReference>
<dbReference type="InterPro" id="IPR007724">
    <property type="entry name" value="Poly_GlycHdrlase"/>
</dbReference>
<keyword evidence="9" id="KW-0636">Prenylation</keyword>
<dbReference type="InterPro" id="IPR032675">
    <property type="entry name" value="LRR_dom_sf"/>
</dbReference>
<dbReference type="GO" id="GO:0005975">
    <property type="term" value="P:carbohydrate metabolic process"/>
    <property type="evidence" value="ECO:0007669"/>
    <property type="project" value="InterPro"/>
</dbReference>
<feature type="domain" description="F-box" evidence="15">
    <location>
        <begin position="282"/>
        <end position="325"/>
    </location>
</feature>
<feature type="compositionally biased region" description="Gly residues" evidence="13">
    <location>
        <begin position="1108"/>
        <end position="1127"/>
    </location>
</feature>
<dbReference type="FunFam" id="3.40.50.300:FF:000067">
    <property type="entry name" value="ras-related protein RABA1f"/>
    <property type="match status" value="1"/>
</dbReference>
<evidence type="ECO:0000256" key="6">
    <source>
        <dbReference type="ARBA" id="ARBA00023134"/>
    </source>
</evidence>
<dbReference type="SUPFAM" id="SSF52540">
    <property type="entry name" value="P-loop containing nucleoside triphosphate hydrolases"/>
    <property type="match status" value="1"/>
</dbReference>
<feature type="compositionally biased region" description="Basic residues" evidence="13">
    <location>
        <begin position="1048"/>
        <end position="1058"/>
    </location>
</feature>
<accession>A0A9P8I8P4</accession>
<feature type="region of interest" description="Disordered" evidence="13">
    <location>
        <begin position="1046"/>
        <end position="1150"/>
    </location>
</feature>
<dbReference type="Pfam" id="PF12937">
    <property type="entry name" value="F-box-like"/>
    <property type="match status" value="1"/>
</dbReference>
<keyword evidence="7" id="KW-0472">Membrane</keyword>
<dbReference type="Gene3D" id="3.80.10.10">
    <property type="entry name" value="Ribonuclease Inhibitor"/>
    <property type="match status" value="1"/>
</dbReference>
<organism evidence="17 18">
    <name type="scientific">Mortierella alpina</name>
    <name type="common">Oleaginous fungus</name>
    <name type="synonym">Mortierella renispora</name>
    <dbReference type="NCBI Taxonomy" id="64518"/>
    <lineage>
        <taxon>Eukaryota</taxon>
        <taxon>Fungi</taxon>
        <taxon>Fungi incertae sedis</taxon>
        <taxon>Mucoromycota</taxon>
        <taxon>Mortierellomycotina</taxon>
        <taxon>Mortierellomycetes</taxon>
        <taxon>Mortierellales</taxon>
        <taxon>Mortierellaceae</taxon>
        <taxon>Mortierella</taxon>
    </lineage>
</organism>
<comment type="subcellular location">
    <subcellularLocation>
        <location evidence="10">Golgi apparatus membrane</location>
        <topology evidence="10">Lipid-anchor</topology>
    </subcellularLocation>
</comment>
<dbReference type="PANTHER" id="PTHR12837:SF0">
    <property type="entry name" value="POLY(ADP-RIBOSE) GLYCOHYDROLASE"/>
    <property type="match status" value="1"/>
</dbReference>
<dbReference type="GO" id="GO:0009225">
    <property type="term" value="P:nucleotide-sugar metabolic process"/>
    <property type="evidence" value="ECO:0007669"/>
    <property type="project" value="TreeGrafter"/>
</dbReference>
<evidence type="ECO:0000259" key="15">
    <source>
        <dbReference type="Pfam" id="PF12937"/>
    </source>
</evidence>
<dbReference type="SMART" id="SM00174">
    <property type="entry name" value="RHO"/>
    <property type="match status" value="1"/>
</dbReference>
<dbReference type="CDD" id="cd01868">
    <property type="entry name" value="Rab11_like"/>
    <property type="match status" value="1"/>
</dbReference>
<keyword evidence="8" id="KW-0449">Lipoprotein</keyword>
<dbReference type="GO" id="GO:0005634">
    <property type="term" value="C:nucleus"/>
    <property type="evidence" value="ECO:0007669"/>
    <property type="project" value="TreeGrafter"/>
</dbReference>
<evidence type="ECO:0000256" key="1">
    <source>
        <dbReference type="ARBA" id="ARBA00006270"/>
    </source>
</evidence>
<comment type="similarity">
    <text evidence="2">Belongs to the poly(ADP-ribose) glycohydrolase family.</text>
</comment>
<dbReference type="InterPro" id="IPR046372">
    <property type="entry name" value="PARG_cat_C"/>
</dbReference>
<dbReference type="SUPFAM" id="SSF81383">
    <property type="entry name" value="F-box domain"/>
    <property type="match status" value="1"/>
</dbReference>
<sequence length="1559" mass="174660">MTAVSDISTKQLQNLKHSKLLQCPIELLKLIVACLRTAVDLKNFTHTCSMLLHMVDAKDWFIIYCIQNPGSTLERSQYCGPSEMDHWRRISFKDYCCNHLFKVVLIGDHNVGKSSLVARFTRNEFNFDSKSTIGVDFAAKCIQVDSRIVKAQIWDTAGKERYRAIASAFYRGAVGAVLVYDIASRESFESLGRWFKELRDHTDPPLGIMLVGNKSDLSLRRAVSTEEATRFADENGLLFIETSALDSSNVELLFQRLLTALAFLFQSFTSSLISTITMNPIAILPPELHMLLAQHLDYKTLVACSLVNRSWYQQFCPSVWETVTIKTPIQFEAFRASVDSGALSRHGRLIRTLKTEYYGVIEMLVANGSATCTNLTLLDVTFKHLRKDSTDEPISMGAKPWMCLLENNPGLKSVTLHGRPLTRGVPMLQILSTLPVSVEYLRLDGYAGWPREDEDQELIGVHEQDHANIIRATDDGLKGDLPRLGLRKMELAGEVQGINCVFETLRRSPLLEHLAFDDALYYDFVEEGLSDVLRDHCPALTSLYFNPGFVDDGRMARLVDEASSKGWKHLTITGEGFGPDTEAAILKHAGSLESIRLDIELGFPSSAIQRLFCSAPNLKSFRGGWPCFVYENVQLDVMDMIQSPWVCHSLEQLQLCISGVPRPDLTKRTNGRPLTGPLHDGSSMESSYTVQRQAYAQLAKLTKLRELVLSVSLERMRLQSPEDLSEYECDTEGTYYDSKYPQAERQYECLSFTLESGLDLLRDLKELREIDLNDMAVGIVANTMAASTISTSTSSASDSHANAYFETGPNHVLCKVPGLDQPSFPEEFEHSWDLKHVRLPCSDRTYKNDISLWPQIVQGLSEPILNSQQLSQVMLGWNKSKEQVWNINALDAFLNNRSVEESALHVDGTHSDGVLEESDRQAQAALDSEDDYGSNYTNSDVEPEHEQEHSQQQPQQQQQGHGQQALDASAPASGPLPSQFFSTLERQHFFDVTLPRMQALALRLPELIPKKIPFLTMQKDSAITLSQEQIACLLANAFFNTFPCRNAPFKRGRKKKPAFPRAASGGDVSQKQQQGHNNDDEDDDDEDHSEDERAKGKQASRGGKKAGRGGNGGASSRGGRGGHVQGRGGKKASLTAPRKPRKLRSSGPAAQFEFFENTPATASSTADQGLSASVENLTVKEHDQDRDQAVTMEEEKDYLPKMPSINFISMFWSEESRNPCSSTQAAKFRCILHYFERVTTEMPKGTVTYHRQVLKKPAYLNSGERLNKQDFVLSKVSLDAATPIEDAPEGALQLDFANKNLGGGVLDKGAVQEEIRFMICPELIISRLFTQQLEANEAVLIKGAERYSNYIGYSKTFEWYSDHRDPTPRDKLGRRMTEICALDARPFKSRISRLEQFERHYLLREINKALVGYRMSPINSSGWGMAKANNDDEDRRSDSSAVDRYRPIATGNWGCGAFGGHLQLKFVLQWIAASLCGGFDPHSKRLGQDVLYYTFGMQTLADEIEEFVKVIQAADKVVEPKRLIECILQYPRRNPAGEIQGFREKTLLEYLSSAIAFVA</sequence>
<evidence type="ECO:0000256" key="10">
    <source>
        <dbReference type="ARBA" id="ARBA00037794"/>
    </source>
</evidence>
<dbReference type="GO" id="GO:0006887">
    <property type="term" value="P:exocytosis"/>
    <property type="evidence" value="ECO:0007669"/>
    <property type="project" value="UniProtKB-ARBA"/>
</dbReference>
<evidence type="ECO:0000256" key="11">
    <source>
        <dbReference type="PIRSR" id="PIRSR607724-1"/>
    </source>
</evidence>
<evidence type="ECO:0000256" key="2">
    <source>
        <dbReference type="ARBA" id="ARBA00009545"/>
    </source>
</evidence>
<keyword evidence="5" id="KW-0378">Hydrolase</keyword>
<keyword evidence="6" id="KW-0342">GTP-binding</keyword>
<evidence type="ECO:0000313" key="17">
    <source>
        <dbReference type="EMBL" id="KAG9327138.1"/>
    </source>
</evidence>
<dbReference type="Pfam" id="PF20811">
    <property type="entry name" value="PARG_cat_N"/>
    <property type="match status" value="2"/>
</dbReference>